<feature type="region of interest" description="Disordered" evidence="1">
    <location>
        <begin position="37"/>
        <end position="95"/>
    </location>
</feature>
<sequence length="197" mass="22889">MDKSEDKENVLLDMQDQQIVSKRRASIEDFDKFVKNSQEKQANDQKWTKVKRGKNAKRAKTLEDEAAELAGDPSDDAVSQSEETMEVEEEDDTTVQVKEISREQVKQALREIIKDSRMEKASTSAVNKKQENTSRNREIYMNLHGVLRKVIDIDISDLHNHRTERFEDGYKDEYLINKNKDESGISANINNRSLERR</sequence>
<dbReference type="EMBL" id="LBMM01006690">
    <property type="protein sequence ID" value="KMQ90393.1"/>
    <property type="molecule type" value="Genomic_DNA"/>
</dbReference>
<dbReference type="PaxDb" id="67767-A0A0J7KIY4"/>
<evidence type="ECO:0000256" key="1">
    <source>
        <dbReference type="SAM" id="MobiDB-lite"/>
    </source>
</evidence>
<reference evidence="2 3" key="1">
    <citation type="submission" date="2015-04" db="EMBL/GenBank/DDBJ databases">
        <title>Lasius niger genome sequencing.</title>
        <authorList>
            <person name="Konorov E.A."/>
            <person name="Nikitin M.A."/>
            <person name="Kirill M.V."/>
            <person name="Chang P."/>
        </authorList>
    </citation>
    <scope>NUCLEOTIDE SEQUENCE [LARGE SCALE GENOMIC DNA]</scope>
    <source>
        <tissue evidence="2">Whole</tissue>
    </source>
</reference>
<keyword evidence="3" id="KW-1185">Reference proteome</keyword>
<evidence type="ECO:0000313" key="3">
    <source>
        <dbReference type="Proteomes" id="UP000036403"/>
    </source>
</evidence>
<feature type="compositionally biased region" description="Acidic residues" evidence="1">
    <location>
        <begin position="83"/>
        <end position="93"/>
    </location>
</feature>
<gene>
    <name evidence="2" type="ORF">RF55_9858</name>
</gene>
<evidence type="ECO:0000313" key="2">
    <source>
        <dbReference type="EMBL" id="KMQ90393.1"/>
    </source>
</evidence>
<name>A0A0J7KIY4_LASNI</name>
<comment type="caution">
    <text evidence="2">The sequence shown here is derived from an EMBL/GenBank/DDBJ whole genome shotgun (WGS) entry which is preliminary data.</text>
</comment>
<feature type="compositionally biased region" description="Basic and acidic residues" evidence="1">
    <location>
        <begin position="37"/>
        <end position="47"/>
    </location>
</feature>
<feature type="compositionally biased region" description="Basic residues" evidence="1">
    <location>
        <begin position="48"/>
        <end position="59"/>
    </location>
</feature>
<proteinExistence type="predicted"/>
<protein>
    <submittedName>
        <fullName evidence="2">Uncharacterized protein</fullName>
    </submittedName>
</protein>
<organism evidence="2 3">
    <name type="scientific">Lasius niger</name>
    <name type="common">Black garden ant</name>
    <dbReference type="NCBI Taxonomy" id="67767"/>
    <lineage>
        <taxon>Eukaryota</taxon>
        <taxon>Metazoa</taxon>
        <taxon>Ecdysozoa</taxon>
        <taxon>Arthropoda</taxon>
        <taxon>Hexapoda</taxon>
        <taxon>Insecta</taxon>
        <taxon>Pterygota</taxon>
        <taxon>Neoptera</taxon>
        <taxon>Endopterygota</taxon>
        <taxon>Hymenoptera</taxon>
        <taxon>Apocrita</taxon>
        <taxon>Aculeata</taxon>
        <taxon>Formicoidea</taxon>
        <taxon>Formicidae</taxon>
        <taxon>Formicinae</taxon>
        <taxon>Lasius</taxon>
        <taxon>Lasius</taxon>
    </lineage>
</organism>
<dbReference type="AlphaFoldDB" id="A0A0J7KIY4"/>
<dbReference type="Proteomes" id="UP000036403">
    <property type="component" value="Unassembled WGS sequence"/>
</dbReference>
<accession>A0A0J7KIY4</accession>